<keyword evidence="2 3" id="KW-0067">ATP-binding</keyword>
<dbReference type="AlphaFoldDB" id="A0A0G0HH65"/>
<dbReference type="PROSITE" id="PS51161">
    <property type="entry name" value="ATP_CONE"/>
    <property type="match status" value="1"/>
</dbReference>
<proteinExistence type="predicted"/>
<dbReference type="EMBL" id="LBTI01000007">
    <property type="protein sequence ID" value="KKQ37880.1"/>
    <property type="molecule type" value="Genomic_DNA"/>
</dbReference>
<dbReference type="GO" id="GO:0005524">
    <property type="term" value="F:ATP binding"/>
    <property type="evidence" value="ECO:0007669"/>
    <property type="project" value="UniProtKB-UniRule"/>
</dbReference>
<dbReference type="Pfam" id="PF03477">
    <property type="entry name" value="ATP-cone"/>
    <property type="match status" value="1"/>
</dbReference>
<protein>
    <recommendedName>
        <fullName evidence="4">ATP-cone domain-containing protein</fullName>
    </recommendedName>
</protein>
<reference evidence="5 6" key="1">
    <citation type="journal article" date="2015" name="Nature">
        <title>rRNA introns, odd ribosomes, and small enigmatic genomes across a large radiation of phyla.</title>
        <authorList>
            <person name="Brown C.T."/>
            <person name="Hug L.A."/>
            <person name="Thomas B.C."/>
            <person name="Sharon I."/>
            <person name="Castelle C.J."/>
            <person name="Singh A."/>
            <person name="Wilkins M.J."/>
            <person name="Williams K.H."/>
            <person name="Banfield J.F."/>
        </authorList>
    </citation>
    <scope>NUCLEOTIDE SEQUENCE [LARGE SCALE GENOMIC DNA]</scope>
</reference>
<evidence type="ECO:0000256" key="1">
    <source>
        <dbReference type="ARBA" id="ARBA00022741"/>
    </source>
</evidence>
<comment type="caution">
    <text evidence="5">The sequence shown here is derived from an EMBL/GenBank/DDBJ whole genome shotgun (WGS) entry which is preliminary data.</text>
</comment>
<organism evidence="5 6">
    <name type="scientific">Candidatus Woesebacteria bacterium GW2011_GWA1_37_7</name>
    <dbReference type="NCBI Taxonomy" id="1618545"/>
    <lineage>
        <taxon>Bacteria</taxon>
        <taxon>Candidatus Woeseibacteriota</taxon>
    </lineage>
</organism>
<evidence type="ECO:0000256" key="2">
    <source>
        <dbReference type="ARBA" id="ARBA00022840"/>
    </source>
</evidence>
<evidence type="ECO:0000313" key="6">
    <source>
        <dbReference type="Proteomes" id="UP000034591"/>
    </source>
</evidence>
<gene>
    <name evidence="5" type="ORF">US53_C0007G0019</name>
</gene>
<dbReference type="InterPro" id="IPR005144">
    <property type="entry name" value="ATP-cone_dom"/>
</dbReference>
<keyword evidence="1 3" id="KW-0547">Nucleotide-binding</keyword>
<accession>A0A0G0HH65</accession>
<evidence type="ECO:0000256" key="3">
    <source>
        <dbReference type="PROSITE-ProRule" id="PRU00492"/>
    </source>
</evidence>
<feature type="domain" description="ATP-cone" evidence="4">
    <location>
        <begin position="4"/>
        <end position="85"/>
    </location>
</feature>
<evidence type="ECO:0000259" key="4">
    <source>
        <dbReference type="PROSITE" id="PS51161"/>
    </source>
</evidence>
<evidence type="ECO:0000313" key="5">
    <source>
        <dbReference type="EMBL" id="KKQ37880.1"/>
    </source>
</evidence>
<dbReference type="STRING" id="1618545.US53_C0007G0019"/>
<name>A0A0G0HH65_9BACT</name>
<dbReference type="Proteomes" id="UP000034591">
    <property type="component" value="Unassembled WGS sequence"/>
</dbReference>
<sequence length="85" mass="9443">MANIIVVKRDGSKEDFIVDKLITSLVKAGCDLQTSEKIAASVHEFVLKNSKDGVIESSRIKKEAANYLTTFDTLMAQNYSQFSKI</sequence>